<evidence type="ECO:0000256" key="1">
    <source>
        <dbReference type="ARBA" id="ARBA00004365"/>
    </source>
</evidence>
<dbReference type="Proteomes" id="UP001433638">
    <property type="component" value="Unassembled WGS sequence"/>
</dbReference>
<evidence type="ECO:0000313" key="6">
    <source>
        <dbReference type="EMBL" id="MEQ6292025.1"/>
    </source>
</evidence>
<feature type="domain" description="Flagellin N-terminal" evidence="5">
    <location>
        <begin position="8"/>
        <end position="140"/>
    </location>
</feature>
<sequence length="304" mass="32162">MRIASTQYSATMNHALQLASGHMADLMQQMATGQRILRPSDEPVTSVRLARLEREDAALSQYRDNIGALRTRLTKNEALMDGMVKDMQQARDLLVWASDNGGNSNPDVAAMADSLAALRDSLYYSVNSRDDEGHYLFSGTASNQATVSFNAAAAAGSRYAFGGNTSPQLVMVGNGVTQAANVSLDDMATLLNQLDSTIAVLQAPGLDILNPATQASIKGSLDQVDSSLSVVAAKIAQQGGAQNTLQTLDDSHANVSLSNQQAALTLGQLDYGKAAVELNGYTTAVQATQKVYGRVSQLSLFDAL</sequence>
<comment type="subcellular location">
    <subcellularLocation>
        <location evidence="1">Bacterial flagellum</location>
    </subcellularLocation>
    <subcellularLocation>
        <location evidence="2">Secreted</location>
    </subcellularLocation>
</comment>
<evidence type="ECO:0000313" key="7">
    <source>
        <dbReference type="Proteomes" id="UP001433638"/>
    </source>
</evidence>
<name>A0ABV1M918_9NEIS</name>
<dbReference type="RefSeq" id="WP_349589701.1">
    <property type="nucleotide sequence ID" value="NZ_JBEFLD010000008.1"/>
</dbReference>
<dbReference type="InterPro" id="IPR001492">
    <property type="entry name" value="Flagellin"/>
</dbReference>
<dbReference type="PANTHER" id="PTHR42792:SF1">
    <property type="entry name" value="FLAGELLAR HOOK-ASSOCIATED PROTEIN 3"/>
    <property type="match status" value="1"/>
</dbReference>
<organism evidence="6 7">
    <name type="scientific">Vogesella oryzagri</name>
    <dbReference type="NCBI Taxonomy" id="3160864"/>
    <lineage>
        <taxon>Bacteria</taxon>
        <taxon>Pseudomonadati</taxon>
        <taxon>Pseudomonadota</taxon>
        <taxon>Betaproteobacteria</taxon>
        <taxon>Neisseriales</taxon>
        <taxon>Chromobacteriaceae</taxon>
        <taxon>Vogesella</taxon>
    </lineage>
</organism>
<evidence type="ECO:0000259" key="5">
    <source>
        <dbReference type="Pfam" id="PF00669"/>
    </source>
</evidence>
<evidence type="ECO:0000256" key="3">
    <source>
        <dbReference type="ARBA" id="ARBA00005709"/>
    </source>
</evidence>
<keyword evidence="6" id="KW-0282">Flagellum</keyword>
<reference evidence="6" key="1">
    <citation type="submission" date="2024-06" db="EMBL/GenBank/DDBJ databases">
        <title>Genome sequence of Vogesella sp. MAHUQ-64.</title>
        <authorList>
            <person name="Huq M.A."/>
        </authorList>
    </citation>
    <scope>NUCLEOTIDE SEQUENCE</scope>
    <source>
        <strain evidence="6">MAHUQ-64</strain>
    </source>
</reference>
<keyword evidence="6" id="KW-0966">Cell projection</keyword>
<dbReference type="EMBL" id="JBEFLD010000008">
    <property type="protein sequence ID" value="MEQ6292025.1"/>
    <property type="molecule type" value="Genomic_DNA"/>
</dbReference>
<dbReference type="InterPro" id="IPR001029">
    <property type="entry name" value="Flagellin_N"/>
</dbReference>
<dbReference type="SUPFAM" id="SSF64518">
    <property type="entry name" value="Phase 1 flagellin"/>
    <property type="match status" value="1"/>
</dbReference>
<keyword evidence="4" id="KW-0975">Bacterial flagellum</keyword>
<evidence type="ECO:0000256" key="4">
    <source>
        <dbReference type="ARBA" id="ARBA00023143"/>
    </source>
</evidence>
<comment type="caution">
    <text evidence="6">The sequence shown here is derived from an EMBL/GenBank/DDBJ whole genome shotgun (WGS) entry which is preliminary data.</text>
</comment>
<protein>
    <submittedName>
        <fullName evidence="6">Flagellar hook-associated protein 3</fullName>
    </submittedName>
</protein>
<comment type="similarity">
    <text evidence="3">Belongs to the bacterial flagellin family.</text>
</comment>
<accession>A0ABV1M918</accession>
<evidence type="ECO:0000256" key="2">
    <source>
        <dbReference type="ARBA" id="ARBA00004613"/>
    </source>
</evidence>
<dbReference type="Gene3D" id="1.20.1330.10">
    <property type="entry name" value="f41 fragment of flagellin, N-terminal domain"/>
    <property type="match status" value="1"/>
</dbReference>
<dbReference type="PANTHER" id="PTHR42792">
    <property type="entry name" value="FLAGELLIN"/>
    <property type="match status" value="1"/>
</dbReference>
<keyword evidence="6" id="KW-0969">Cilium</keyword>
<keyword evidence="7" id="KW-1185">Reference proteome</keyword>
<dbReference type="Pfam" id="PF00669">
    <property type="entry name" value="Flagellin_N"/>
    <property type="match status" value="1"/>
</dbReference>
<gene>
    <name evidence="6" type="ORF">ABNW52_15535</name>
</gene>
<proteinExistence type="inferred from homology"/>